<keyword evidence="1" id="KW-0805">Transcription regulation</keyword>
<dbReference type="InterPro" id="IPR036093">
    <property type="entry name" value="NAC_dom_sf"/>
</dbReference>
<gene>
    <name evidence="5" type="ORF">KI387_035831</name>
</gene>
<dbReference type="PANTHER" id="PTHR31744:SF194">
    <property type="entry name" value="OS01G0888300 PROTEIN"/>
    <property type="match status" value="1"/>
</dbReference>
<dbReference type="AlphaFoldDB" id="A0AA38FPS8"/>
<comment type="caution">
    <text evidence="5">The sequence shown here is derived from an EMBL/GenBank/DDBJ whole genome shotgun (WGS) entry which is preliminary data.</text>
</comment>
<dbReference type="SUPFAM" id="SSF101941">
    <property type="entry name" value="NAC domain"/>
    <property type="match status" value="1"/>
</dbReference>
<organism evidence="5 6">
    <name type="scientific">Taxus chinensis</name>
    <name type="common">Chinese yew</name>
    <name type="synonym">Taxus wallichiana var. chinensis</name>
    <dbReference type="NCBI Taxonomy" id="29808"/>
    <lineage>
        <taxon>Eukaryota</taxon>
        <taxon>Viridiplantae</taxon>
        <taxon>Streptophyta</taxon>
        <taxon>Embryophyta</taxon>
        <taxon>Tracheophyta</taxon>
        <taxon>Spermatophyta</taxon>
        <taxon>Pinopsida</taxon>
        <taxon>Pinidae</taxon>
        <taxon>Conifers II</taxon>
        <taxon>Cupressales</taxon>
        <taxon>Taxaceae</taxon>
        <taxon>Taxus</taxon>
    </lineage>
</organism>
<dbReference type="GO" id="GO:0006355">
    <property type="term" value="P:regulation of DNA-templated transcription"/>
    <property type="evidence" value="ECO:0007669"/>
    <property type="project" value="InterPro"/>
</dbReference>
<reference evidence="5 6" key="1">
    <citation type="journal article" date="2021" name="Nat. Plants">
        <title>The Taxus genome provides insights into paclitaxel biosynthesis.</title>
        <authorList>
            <person name="Xiong X."/>
            <person name="Gou J."/>
            <person name="Liao Q."/>
            <person name="Li Y."/>
            <person name="Zhou Q."/>
            <person name="Bi G."/>
            <person name="Li C."/>
            <person name="Du R."/>
            <person name="Wang X."/>
            <person name="Sun T."/>
            <person name="Guo L."/>
            <person name="Liang H."/>
            <person name="Lu P."/>
            <person name="Wu Y."/>
            <person name="Zhang Z."/>
            <person name="Ro D.K."/>
            <person name="Shang Y."/>
            <person name="Huang S."/>
            <person name="Yan J."/>
        </authorList>
    </citation>
    <scope>NUCLEOTIDE SEQUENCE [LARGE SCALE GENOMIC DNA]</scope>
    <source>
        <strain evidence="5">Ta-2019</strain>
    </source>
</reference>
<name>A0AA38FPS8_TAXCH</name>
<dbReference type="OMA" id="DVCKSEI"/>
<dbReference type="Pfam" id="PF02365">
    <property type="entry name" value="NAM"/>
    <property type="match status" value="1"/>
</dbReference>
<dbReference type="PANTHER" id="PTHR31744">
    <property type="entry name" value="PROTEIN CUP-SHAPED COTYLEDON 2-RELATED"/>
    <property type="match status" value="1"/>
</dbReference>
<sequence length="288" mass="32682">QLQEFSGFRFHPTEEELVGFYLRRKVEKKSFKLNLIRDLDLYAFEPWDLPGLALVGGEREREWFFFVEPRGHSDGRPNRITTAGFWKATGTDKPVYCQSTSKLIGLRKTLVFYKGRALKGRKTDWIMNEYRLYPGGSKIGGNVRLSRVYRKTTSIRSVDRRPSIHAEKRVNSNDNFGEESRMGKVNDEENLSIPKLEADVCKSEIGNVATLDCLEAWCCSDGGTSKCGEEYGISMVKGLENLCTSTVEAEVCESEREDLTHLDSLQAWWCCGGRTSNSMDAICTNLVQ</sequence>
<dbReference type="Proteomes" id="UP000824469">
    <property type="component" value="Unassembled WGS sequence"/>
</dbReference>
<dbReference type="PROSITE" id="PS51005">
    <property type="entry name" value="NAC"/>
    <property type="match status" value="1"/>
</dbReference>
<protein>
    <recommendedName>
        <fullName evidence="4">NAC domain-containing protein</fullName>
    </recommendedName>
</protein>
<feature type="non-terminal residue" evidence="5">
    <location>
        <position position="288"/>
    </location>
</feature>
<evidence type="ECO:0000259" key="4">
    <source>
        <dbReference type="PROSITE" id="PS51005"/>
    </source>
</evidence>
<evidence type="ECO:0000256" key="3">
    <source>
        <dbReference type="ARBA" id="ARBA00023242"/>
    </source>
</evidence>
<dbReference type="InterPro" id="IPR003441">
    <property type="entry name" value="NAC-dom"/>
</dbReference>
<evidence type="ECO:0000313" key="5">
    <source>
        <dbReference type="EMBL" id="KAH9307920.1"/>
    </source>
</evidence>
<evidence type="ECO:0000256" key="1">
    <source>
        <dbReference type="ARBA" id="ARBA00023015"/>
    </source>
</evidence>
<accession>A0AA38FPS8</accession>
<keyword evidence="6" id="KW-1185">Reference proteome</keyword>
<evidence type="ECO:0000313" key="6">
    <source>
        <dbReference type="Proteomes" id="UP000824469"/>
    </source>
</evidence>
<feature type="domain" description="NAC" evidence="4">
    <location>
        <begin position="4"/>
        <end position="151"/>
    </location>
</feature>
<dbReference type="Gene3D" id="2.170.150.80">
    <property type="entry name" value="NAC domain"/>
    <property type="match status" value="1"/>
</dbReference>
<evidence type="ECO:0000256" key="2">
    <source>
        <dbReference type="ARBA" id="ARBA00023163"/>
    </source>
</evidence>
<keyword evidence="3" id="KW-0539">Nucleus</keyword>
<dbReference type="EMBL" id="JAHRHJ020000007">
    <property type="protein sequence ID" value="KAH9307920.1"/>
    <property type="molecule type" value="Genomic_DNA"/>
</dbReference>
<keyword evidence="2" id="KW-0804">Transcription</keyword>
<dbReference type="GO" id="GO:0003677">
    <property type="term" value="F:DNA binding"/>
    <property type="evidence" value="ECO:0007669"/>
    <property type="project" value="InterPro"/>
</dbReference>
<proteinExistence type="predicted"/>